<comment type="caution">
    <text evidence="1">The sequence shown here is derived from an EMBL/GenBank/DDBJ whole genome shotgun (WGS) entry which is preliminary data.</text>
</comment>
<proteinExistence type="predicted"/>
<reference evidence="2" key="1">
    <citation type="submission" date="2017-09" db="EMBL/GenBank/DDBJ databases">
        <title>The Reconstruction of 2,631 Draft Metagenome-Assembled Genomes from the Global Oceans.</title>
        <authorList>
            <person name="Tully B.J."/>
            <person name="Graham E.D."/>
            <person name="Heidelberg J.F."/>
        </authorList>
    </citation>
    <scope>NUCLEOTIDE SEQUENCE [LARGE SCALE GENOMIC DNA]</scope>
</reference>
<name>A0A2D6YHF6_9DELT</name>
<gene>
    <name evidence="1" type="ORF">CMN54_04045</name>
</gene>
<protein>
    <submittedName>
        <fullName evidence="1">Uncharacterized protein</fullName>
    </submittedName>
</protein>
<dbReference type="EMBL" id="NZEX01000041">
    <property type="protein sequence ID" value="MAH62617.1"/>
    <property type="molecule type" value="Genomic_DNA"/>
</dbReference>
<organism evidence="1 2">
    <name type="scientific">SAR324 cluster bacterium</name>
    <dbReference type="NCBI Taxonomy" id="2024889"/>
    <lineage>
        <taxon>Bacteria</taxon>
        <taxon>Deltaproteobacteria</taxon>
        <taxon>SAR324 cluster</taxon>
    </lineage>
</organism>
<dbReference type="Proteomes" id="UP000226525">
    <property type="component" value="Unassembled WGS sequence"/>
</dbReference>
<sequence>MTADLKAQLVAQYKQILAEMLSNRPSGTRQRLATMLRKNRSFISQISNPSYATPIPARHLEIIFEVCHFSEKDRRDFLTYYDQAHPSRRQGSNCQHHEAHREGMRFRRMTVYLPDLGSDDVNKELDGLILEIARRLSHLLQISERS</sequence>
<evidence type="ECO:0000313" key="2">
    <source>
        <dbReference type="Proteomes" id="UP000226525"/>
    </source>
</evidence>
<accession>A0A2D6YHF6</accession>
<dbReference type="AlphaFoldDB" id="A0A2D6YHF6"/>
<evidence type="ECO:0000313" key="1">
    <source>
        <dbReference type="EMBL" id="MAH62617.1"/>
    </source>
</evidence>